<gene>
    <name evidence="3" type="ORF">AK830_g11866</name>
</gene>
<dbReference type="AlphaFoldDB" id="A0A0P7B0A9"/>
<dbReference type="Proteomes" id="UP000050424">
    <property type="component" value="Unassembled WGS sequence"/>
</dbReference>
<comment type="caution">
    <text evidence="3">The sequence shown here is derived from an EMBL/GenBank/DDBJ whole genome shotgun (WGS) entry which is preliminary data.</text>
</comment>
<reference evidence="3 4" key="1">
    <citation type="submission" date="2015-09" db="EMBL/GenBank/DDBJ databases">
        <title>Draft genome of a European isolate of the apple canker pathogen Neonectria ditissima.</title>
        <authorList>
            <person name="Gomez-Cortecero A."/>
            <person name="Harrison R.J."/>
            <person name="Armitage A.D."/>
        </authorList>
    </citation>
    <scope>NUCLEOTIDE SEQUENCE [LARGE SCALE GENOMIC DNA]</scope>
    <source>
        <strain evidence="3 4">R09/05</strain>
    </source>
</reference>
<accession>A0A0P7B0A9</accession>
<sequence length="210" mass="22785">MGHSSKHDKSKRDKSKRDGKKGTSSDITQLQALIANLEERQQSLARQHDQYRRLREQAENLQDRVENAEQTLALLSSTSLAAQQARGVASMSNHPGQQLINQDSRRRHLLAEIGTLNDSINVFEGRADAMAELMARNQQEIESLQARIDKIRAAEEADAGWYGKQDGPDPGLGGGPGSGGGDNGGGSYGYYDGGQASSSSYYSHFSGAYT</sequence>
<feature type="compositionally biased region" description="Gly residues" evidence="2">
    <location>
        <begin position="170"/>
        <end position="192"/>
    </location>
</feature>
<feature type="compositionally biased region" description="Basic and acidic residues" evidence="2">
    <location>
        <begin position="1"/>
        <end position="11"/>
    </location>
</feature>
<evidence type="ECO:0000313" key="3">
    <source>
        <dbReference type="EMBL" id="KPM34705.1"/>
    </source>
</evidence>
<organism evidence="3 4">
    <name type="scientific">Neonectria ditissima</name>
    <dbReference type="NCBI Taxonomy" id="78410"/>
    <lineage>
        <taxon>Eukaryota</taxon>
        <taxon>Fungi</taxon>
        <taxon>Dikarya</taxon>
        <taxon>Ascomycota</taxon>
        <taxon>Pezizomycotina</taxon>
        <taxon>Sordariomycetes</taxon>
        <taxon>Hypocreomycetidae</taxon>
        <taxon>Hypocreales</taxon>
        <taxon>Nectriaceae</taxon>
        <taxon>Neonectria</taxon>
    </lineage>
</organism>
<dbReference type="STRING" id="78410.A0A0P7B0A9"/>
<name>A0A0P7B0A9_9HYPO</name>
<keyword evidence="1" id="KW-0175">Coiled coil</keyword>
<feature type="coiled-coil region" evidence="1">
    <location>
        <begin position="127"/>
        <end position="154"/>
    </location>
</feature>
<proteinExistence type="predicted"/>
<dbReference type="EMBL" id="LKCW01000309">
    <property type="protein sequence ID" value="KPM34705.1"/>
    <property type="molecule type" value="Genomic_DNA"/>
</dbReference>
<feature type="region of interest" description="Disordered" evidence="2">
    <location>
        <begin position="1"/>
        <end position="27"/>
    </location>
</feature>
<dbReference type="OrthoDB" id="5104846at2759"/>
<evidence type="ECO:0000313" key="4">
    <source>
        <dbReference type="Proteomes" id="UP000050424"/>
    </source>
</evidence>
<protein>
    <submittedName>
        <fullName evidence="3">Uncharacterized protein</fullName>
    </submittedName>
</protein>
<keyword evidence="4" id="KW-1185">Reference proteome</keyword>
<evidence type="ECO:0000256" key="1">
    <source>
        <dbReference type="SAM" id="Coils"/>
    </source>
</evidence>
<evidence type="ECO:0000256" key="2">
    <source>
        <dbReference type="SAM" id="MobiDB-lite"/>
    </source>
</evidence>
<feature type="region of interest" description="Disordered" evidence="2">
    <location>
        <begin position="159"/>
        <end position="210"/>
    </location>
</feature>
<feature type="compositionally biased region" description="Low complexity" evidence="2">
    <location>
        <begin position="193"/>
        <end position="210"/>
    </location>
</feature>